<sequence>MSRHLAVTASLLLATALAGAQAQAQQRYSFSLLAPLAGGVQSGANGLNDLGQVVGSTGFADDGPAQATRWKQATPAALPGLGGPGASVAQGVNLRGWAAGKSLTVQGDTHATLWKNGVATDLGTLGGRTSIAYAINTKGVVVGFSNFSPSDPNNSHATVWQGSSKTDLGTLGGSYSGAYAVNTSGQVAGQSAVTGNVAVHAVRWTGGVPTDLGPGYGYGINDAGEVVGSNGQTATWWQNDSPVDLGTLGGSLSLATDINNAGQIVGYSLTLANAASHAVLWQDGVATDLNSVLSLATRQAGWVLANAAAINENGWITGTAFNTLTAAQSAYLLKPKPTPASR</sequence>
<name>A0ABN1JWQ2_9BURK</name>
<protein>
    <recommendedName>
        <fullName evidence="4">HAF repeat-containing protein</fullName>
    </recommendedName>
</protein>
<keyword evidence="3" id="KW-1185">Reference proteome</keyword>
<keyword evidence="1" id="KW-0732">Signal</keyword>
<dbReference type="NCBIfam" id="TIGR02913">
    <property type="entry name" value="HAF_rpt"/>
    <property type="match status" value="3"/>
</dbReference>
<comment type="caution">
    <text evidence="2">The sequence shown here is derived from an EMBL/GenBank/DDBJ whole genome shotgun (WGS) entry which is preliminary data.</text>
</comment>
<accession>A0ABN1JWQ2</accession>
<feature type="chain" id="PRO_5046688272" description="HAF repeat-containing protein" evidence="1">
    <location>
        <begin position="25"/>
        <end position="342"/>
    </location>
</feature>
<gene>
    <name evidence="2" type="ORF">GCM10009107_17340</name>
</gene>
<evidence type="ECO:0000313" key="2">
    <source>
        <dbReference type="EMBL" id="GAA0748178.1"/>
    </source>
</evidence>
<dbReference type="EMBL" id="BAAAEW010000008">
    <property type="protein sequence ID" value="GAA0748178.1"/>
    <property type="molecule type" value="Genomic_DNA"/>
</dbReference>
<evidence type="ECO:0008006" key="4">
    <source>
        <dbReference type="Google" id="ProtNLM"/>
    </source>
</evidence>
<feature type="signal peptide" evidence="1">
    <location>
        <begin position="1"/>
        <end position="24"/>
    </location>
</feature>
<dbReference type="RefSeq" id="WP_170200767.1">
    <property type="nucleotide sequence ID" value="NZ_BAAAEW010000008.1"/>
</dbReference>
<dbReference type="Proteomes" id="UP001500279">
    <property type="component" value="Unassembled WGS sequence"/>
</dbReference>
<evidence type="ECO:0000256" key="1">
    <source>
        <dbReference type="SAM" id="SignalP"/>
    </source>
</evidence>
<dbReference type="InterPro" id="IPR014262">
    <property type="entry name" value="HAF_rpt"/>
</dbReference>
<organism evidence="2 3">
    <name type="scientific">Ideonella azotifigens</name>
    <dbReference type="NCBI Taxonomy" id="513160"/>
    <lineage>
        <taxon>Bacteria</taxon>
        <taxon>Pseudomonadati</taxon>
        <taxon>Pseudomonadota</taxon>
        <taxon>Betaproteobacteria</taxon>
        <taxon>Burkholderiales</taxon>
        <taxon>Sphaerotilaceae</taxon>
        <taxon>Ideonella</taxon>
    </lineage>
</organism>
<reference evidence="3" key="1">
    <citation type="journal article" date="2019" name="Int. J. Syst. Evol. Microbiol.">
        <title>The Global Catalogue of Microorganisms (GCM) 10K type strain sequencing project: providing services to taxonomists for standard genome sequencing and annotation.</title>
        <authorList>
            <consortium name="The Broad Institute Genomics Platform"/>
            <consortium name="The Broad Institute Genome Sequencing Center for Infectious Disease"/>
            <person name="Wu L."/>
            <person name="Ma J."/>
        </authorList>
    </citation>
    <scope>NUCLEOTIDE SEQUENCE [LARGE SCALE GENOMIC DNA]</scope>
    <source>
        <strain evidence="3">JCM 15503</strain>
    </source>
</reference>
<evidence type="ECO:0000313" key="3">
    <source>
        <dbReference type="Proteomes" id="UP001500279"/>
    </source>
</evidence>
<proteinExistence type="predicted"/>